<accession>A0ABN6TFQ1</accession>
<dbReference type="Proteomes" id="UP001163336">
    <property type="component" value="Chromosome"/>
</dbReference>
<organism evidence="1 2">
    <name type="scientific">Massilia varians</name>
    <dbReference type="NCBI Taxonomy" id="457921"/>
    <lineage>
        <taxon>Bacteria</taxon>
        <taxon>Pseudomonadati</taxon>
        <taxon>Pseudomonadota</taxon>
        <taxon>Betaproteobacteria</taxon>
        <taxon>Burkholderiales</taxon>
        <taxon>Oxalobacteraceae</taxon>
        <taxon>Telluria group</taxon>
        <taxon>Massilia</taxon>
    </lineage>
</organism>
<protein>
    <submittedName>
        <fullName evidence="1">Uncharacterized protein</fullName>
    </submittedName>
</protein>
<reference evidence="1" key="1">
    <citation type="submission" date="2022-11" db="EMBL/GenBank/DDBJ databases">
        <title>Isolation and characterization of PLA-degrading bacterium Massilia sp. from Antarctic soil.</title>
        <authorList>
            <person name="Sato K."/>
            <person name="Gomez-Fuentes C."/>
            <person name="Ahmad S.A."/>
            <person name="Zulkharnain A."/>
        </authorList>
    </citation>
    <scope>NUCLEOTIDE SEQUENCE</scope>
    <source>
        <strain evidence="1">N-3</strain>
    </source>
</reference>
<proteinExistence type="predicted"/>
<evidence type="ECO:0000313" key="2">
    <source>
        <dbReference type="Proteomes" id="UP001163336"/>
    </source>
</evidence>
<sequence>MISDGASQASGGFARKTCLLALMGDTKVLTDAKGVNCVVVLGSVRTAWRRVRIPIPWPEYGEVLSTLAGAEKQEYFKESD</sequence>
<keyword evidence="2" id="KW-1185">Reference proteome</keyword>
<evidence type="ECO:0000313" key="1">
    <source>
        <dbReference type="EMBL" id="BDT60203.1"/>
    </source>
</evidence>
<dbReference type="EMBL" id="AP026966">
    <property type="protein sequence ID" value="BDT60203.1"/>
    <property type="molecule type" value="Genomic_DNA"/>
</dbReference>
<name>A0ABN6TFQ1_9BURK</name>
<gene>
    <name evidence="1" type="ORF">MasN3_36970</name>
</gene>